<organism evidence="1 2">
    <name type="scientific">Rehmannia glutinosa</name>
    <name type="common">Chinese foxglove</name>
    <dbReference type="NCBI Taxonomy" id="99300"/>
    <lineage>
        <taxon>Eukaryota</taxon>
        <taxon>Viridiplantae</taxon>
        <taxon>Streptophyta</taxon>
        <taxon>Embryophyta</taxon>
        <taxon>Tracheophyta</taxon>
        <taxon>Spermatophyta</taxon>
        <taxon>Magnoliopsida</taxon>
        <taxon>eudicotyledons</taxon>
        <taxon>Gunneridae</taxon>
        <taxon>Pentapetalae</taxon>
        <taxon>asterids</taxon>
        <taxon>lamiids</taxon>
        <taxon>Lamiales</taxon>
        <taxon>Orobanchaceae</taxon>
        <taxon>Rehmannieae</taxon>
        <taxon>Rehmannia</taxon>
    </lineage>
</organism>
<comment type="caution">
    <text evidence="1">The sequence shown here is derived from an EMBL/GenBank/DDBJ whole genome shotgun (WGS) entry which is preliminary data.</text>
</comment>
<dbReference type="EMBL" id="JABTTQ020000002">
    <property type="protein sequence ID" value="KAK6162465.1"/>
    <property type="molecule type" value="Genomic_DNA"/>
</dbReference>
<evidence type="ECO:0000313" key="2">
    <source>
        <dbReference type="Proteomes" id="UP001318860"/>
    </source>
</evidence>
<reference evidence="1 2" key="1">
    <citation type="journal article" date="2021" name="Comput. Struct. Biotechnol. J.">
        <title>De novo genome assembly of the potent medicinal plant Rehmannia glutinosa using nanopore technology.</title>
        <authorList>
            <person name="Ma L."/>
            <person name="Dong C."/>
            <person name="Song C."/>
            <person name="Wang X."/>
            <person name="Zheng X."/>
            <person name="Niu Y."/>
            <person name="Chen S."/>
            <person name="Feng W."/>
        </authorList>
    </citation>
    <scope>NUCLEOTIDE SEQUENCE [LARGE SCALE GENOMIC DNA]</scope>
    <source>
        <strain evidence="1">DH-2019</strain>
    </source>
</reference>
<gene>
    <name evidence="1" type="ORF">DH2020_002306</name>
</gene>
<evidence type="ECO:0000313" key="1">
    <source>
        <dbReference type="EMBL" id="KAK6162465.1"/>
    </source>
</evidence>
<protein>
    <submittedName>
        <fullName evidence="1">Uncharacterized protein</fullName>
    </submittedName>
</protein>
<dbReference type="Proteomes" id="UP001318860">
    <property type="component" value="Unassembled WGS sequence"/>
</dbReference>
<proteinExistence type="predicted"/>
<name>A0ABR0XTT0_REHGL</name>
<keyword evidence="2" id="KW-1185">Reference proteome</keyword>
<accession>A0ABR0XTT0</accession>
<sequence length="360" mass="39267">MNGKVTRPPPPVRRLSSITGVDGHVFKGLSGNMDKSRGATRLISKECLKLAKNSKHTYFEDSHSYAEGSGTNRFTSLENGDFQPLDTSSQLINGSDQVNGFHLDDRTDSIIAGKNLVGDVATARIDCTASIRNPNIMGDSSCLKARLENGDSKKKKTDFANIKEKLTVESVPRQDMDNKKGCSTILYSNKDRVADEHASWNGLNGLENGVIIPSAVNGSPTCTSHFSPTLSSFKKNKDTHGTFAGTFRTTNNCYMGPSFLNDNKTPVSYLEITPVGPQNSSDNMDIIGQNCSNSLNLNMVEIVGDNIFNGSDFMVDSAAGMLKGDNCGTLSFRPHNPPFFLIRMRRVTTLVDQVFFVPFV</sequence>